<dbReference type="EMBL" id="CP012109">
    <property type="protein sequence ID" value="AKQ66526.1"/>
    <property type="molecule type" value="Genomic_DNA"/>
</dbReference>
<sequence>MAHPVGFILWLTGLSGAGKSTLSRALREHLAPSRPVEVLDGDEVRTWLSRGLGFSREDREENVRRIGHVARLLAKHGVGVIAAAISPYASAREEVRRLAAEAGIPFVEVFVQAPLEVLIARDVKGLYKKALAGELTHFTGVSDPYEAPETPAVTVRSDVDSVEAGLRRVLETLRQRGLLGPSAAA</sequence>
<comment type="catalytic activity">
    <reaction evidence="1 6 7">
        <text>adenosine 5'-phosphosulfate + ATP = 3'-phosphoadenylyl sulfate + ADP + H(+)</text>
        <dbReference type="Rhea" id="RHEA:24152"/>
        <dbReference type="ChEBI" id="CHEBI:15378"/>
        <dbReference type="ChEBI" id="CHEBI:30616"/>
        <dbReference type="ChEBI" id="CHEBI:58243"/>
        <dbReference type="ChEBI" id="CHEBI:58339"/>
        <dbReference type="ChEBI" id="CHEBI:456216"/>
        <dbReference type="EC" id="2.7.1.25"/>
    </reaction>
</comment>
<dbReference type="KEGG" id="mym:A176_003438"/>
<evidence type="ECO:0000313" key="9">
    <source>
        <dbReference type="EMBL" id="AKQ66526.1"/>
    </source>
</evidence>
<dbReference type="Gene3D" id="3.40.50.300">
    <property type="entry name" value="P-loop containing nucleotide triphosphate hydrolases"/>
    <property type="match status" value="1"/>
</dbReference>
<protein>
    <recommendedName>
        <fullName evidence="2 6">Adenylyl-sulfate kinase</fullName>
        <ecNumber evidence="2 6">2.7.1.25</ecNumber>
    </recommendedName>
    <alternativeName>
        <fullName evidence="6">APS kinase</fullName>
    </alternativeName>
    <alternativeName>
        <fullName evidence="6">ATP adenosine-5'-phosphosulfate 3'-phosphotransferase</fullName>
    </alternativeName>
    <alternativeName>
        <fullName evidence="6">Adenosine-5'-phosphosulfate kinase</fullName>
    </alternativeName>
</protein>
<comment type="pathway">
    <text evidence="6 7">Sulfur metabolism; hydrogen sulfide biosynthesis; sulfite from sulfate: step 2/3.</text>
</comment>
<dbReference type="GO" id="GO:0004020">
    <property type="term" value="F:adenylylsulfate kinase activity"/>
    <property type="evidence" value="ECO:0007669"/>
    <property type="project" value="UniProtKB-UniRule"/>
</dbReference>
<evidence type="ECO:0000256" key="7">
    <source>
        <dbReference type="RuleBase" id="RU004347"/>
    </source>
</evidence>
<dbReference type="GO" id="GO:0005737">
    <property type="term" value="C:cytoplasm"/>
    <property type="evidence" value="ECO:0007669"/>
    <property type="project" value="TreeGrafter"/>
</dbReference>
<evidence type="ECO:0000259" key="8">
    <source>
        <dbReference type="Pfam" id="PF01583"/>
    </source>
</evidence>
<dbReference type="SUPFAM" id="SSF52540">
    <property type="entry name" value="P-loop containing nucleoside triphosphate hydrolases"/>
    <property type="match status" value="1"/>
</dbReference>
<dbReference type="CDD" id="cd02027">
    <property type="entry name" value="APSK"/>
    <property type="match status" value="1"/>
</dbReference>
<keyword evidence="6 7" id="KW-0418">Kinase</keyword>
<dbReference type="NCBIfam" id="TIGR00455">
    <property type="entry name" value="apsK"/>
    <property type="match status" value="1"/>
</dbReference>
<keyword evidence="5 6" id="KW-0067">ATP-binding</keyword>
<comment type="function">
    <text evidence="6 7">Catalyzes the synthesis of activated sulfate.</text>
</comment>
<dbReference type="AlphaFoldDB" id="A0A0H4WST3"/>
<dbReference type="STRING" id="1297742.A176_003438"/>
<dbReference type="GO" id="GO:0005524">
    <property type="term" value="F:ATP binding"/>
    <property type="evidence" value="ECO:0007669"/>
    <property type="project" value="UniProtKB-UniRule"/>
</dbReference>
<dbReference type="eggNOG" id="COG0529">
    <property type="taxonomic scope" value="Bacteria"/>
</dbReference>
<dbReference type="PANTHER" id="PTHR42700:SF1">
    <property type="entry name" value="SULFATE ADENYLYLTRANSFERASE"/>
    <property type="match status" value="1"/>
</dbReference>
<evidence type="ECO:0000256" key="1">
    <source>
        <dbReference type="ARBA" id="ARBA00001823"/>
    </source>
</evidence>
<dbReference type="NCBIfam" id="NF003013">
    <property type="entry name" value="PRK03846.1"/>
    <property type="match status" value="1"/>
</dbReference>
<dbReference type="InterPro" id="IPR002891">
    <property type="entry name" value="APS"/>
</dbReference>
<accession>A0A0H4WST3</accession>
<dbReference type="GO" id="GO:0019379">
    <property type="term" value="P:sulfate assimilation, phosphoadenylyl sulfate reduction by phosphoadenylyl-sulfate reductase (thioredoxin)"/>
    <property type="evidence" value="ECO:0007669"/>
    <property type="project" value="TreeGrafter"/>
</dbReference>
<organism evidence="9 10">
    <name type="scientific">Pseudomyxococcus hansupus</name>
    <dbReference type="NCBI Taxonomy" id="1297742"/>
    <lineage>
        <taxon>Bacteria</taxon>
        <taxon>Pseudomonadati</taxon>
        <taxon>Myxococcota</taxon>
        <taxon>Myxococcia</taxon>
        <taxon>Myxococcales</taxon>
        <taxon>Cystobacterineae</taxon>
        <taxon>Myxococcaceae</taxon>
        <taxon>Pseudomyxococcus</taxon>
    </lineage>
</organism>
<dbReference type="InterPro" id="IPR027417">
    <property type="entry name" value="P-loop_NTPase"/>
</dbReference>
<gene>
    <name evidence="6" type="primary">cysC</name>
    <name evidence="9" type="ORF">A176_003438</name>
</gene>
<dbReference type="HAMAP" id="MF_00065">
    <property type="entry name" value="Adenylyl_sulf_kinase"/>
    <property type="match status" value="1"/>
</dbReference>
<dbReference type="EC" id="2.7.1.25" evidence="2 6"/>
<feature type="active site" description="Phosphoserine intermediate" evidence="6">
    <location>
        <position position="86"/>
    </location>
</feature>
<dbReference type="GO" id="GO:0010134">
    <property type="term" value="P:sulfate assimilation via adenylyl sulfate reduction"/>
    <property type="evidence" value="ECO:0007669"/>
    <property type="project" value="TreeGrafter"/>
</dbReference>
<evidence type="ECO:0000313" key="10">
    <source>
        <dbReference type="Proteomes" id="UP000009026"/>
    </source>
</evidence>
<reference evidence="9 10" key="1">
    <citation type="journal article" date="2016" name="PLoS ONE">
        <title>Complete Genome Sequence and Comparative Genomics of a Novel Myxobacterium Myxococcus hansupus.</title>
        <authorList>
            <person name="Sharma G."/>
            <person name="Narwani T."/>
            <person name="Subramanian S."/>
        </authorList>
    </citation>
    <scope>NUCLEOTIDE SEQUENCE [LARGE SCALE GENOMIC DNA]</scope>
    <source>
        <strain evidence="10">mixupus</strain>
    </source>
</reference>
<dbReference type="InterPro" id="IPR059117">
    <property type="entry name" value="APS_kinase_dom"/>
</dbReference>
<dbReference type="InterPro" id="IPR050512">
    <property type="entry name" value="Sulf_AdTrans/APS_kinase"/>
</dbReference>
<evidence type="ECO:0000256" key="3">
    <source>
        <dbReference type="ARBA" id="ARBA00022679"/>
    </source>
</evidence>
<feature type="domain" description="APS kinase" evidence="8">
    <location>
        <begin position="6"/>
        <end position="155"/>
    </location>
</feature>
<keyword evidence="6" id="KW-0597">Phosphoprotein</keyword>
<proteinExistence type="inferred from homology"/>
<evidence type="ECO:0000256" key="5">
    <source>
        <dbReference type="ARBA" id="ARBA00022840"/>
    </source>
</evidence>
<dbReference type="GO" id="GO:0004781">
    <property type="term" value="F:sulfate adenylyltransferase (ATP) activity"/>
    <property type="evidence" value="ECO:0007669"/>
    <property type="project" value="TreeGrafter"/>
</dbReference>
<dbReference type="OrthoDB" id="9804504at2"/>
<keyword evidence="10" id="KW-1185">Reference proteome</keyword>
<feature type="binding site" evidence="6">
    <location>
        <begin position="13"/>
        <end position="20"/>
    </location>
    <ligand>
        <name>ATP</name>
        <dbReference type="ChEBI" id="CHEBI:30616"/>
    </ligand>
</feature>
<comment type="similarity">
    <text evidence="6 7">Belongs to the APS kinase family.</text>
</comment>
<dbReference type="PATRIC" id="fig|1297742.4.peg.3470"/>
<keyword evidence="3 6" id="KW-0808">Transferase</keyword>
<evidence type="ECO:0000256" key="2">
    <source>
        <dbReference type="ARBA" id="ARBA00012121"/>
    </source>
</evidence>
<dbReference type="GO" id="GO:0070814">
    <property type="term" value="P:hydrogen sulfide biosynthetic process"/>
    <property type="evidence" value="ECO:0007669"/>
    <property type="project" value="UniProtKB-UniRule"/>
</dbReference>
<evidence type="ECO:0000256" key="6">
    <source>
        <dbReference type="HAMAP-Rule" id="MF_00065"/>
    </source>
</evidence>
<dbReference type="Proteomes" id="UP000009026">
    <property type="component" value="Chromosome"/>
</dbReference>
<dbReference type="RefSeq" id="WP_002640552.1">
    <property type="nucleotide sequence ID" value="NZ_CP012109.1"/>
</dbReference>
<dbReference type="PANTHER" id="PTHR42700">
    <property type="entry name" value="SULFATE ADENYLYLTRANSFERASE"/>
    <property type="match status" value="1"/>
</dbReference>
<evidence type="ECO:0000256" key="4">
    <source>
        <dbReference type="ARBA" id="ARBA00022741"/>
    </source>
</evidence>
<keyword evidence="4 6" id="KW-0547">Nucleotide-binding</keyword>
<name>A0A0H4WST3_9BACT</name>
<dbReference type="UniPathway" id="UPA00140">
    <property type="reaction ID" value="UER00205"/>
</dbReference>
<dbReference type="Pfam" id="PF01583">
    <property type="entry name" value="APS_kinase"/>
    <property type="match status" value="1"/>
</dbReference>